<evidence type="ECO:0000259" key="10">
    <source>
        <dbReference type="Pfam" id="PF01847"/>
    </source>
</evidence>
<dbReference type="InterPro" id="IPR029058">
    <property type="entry name" value="AB_hydrolase_fold"/>
</dbReference>
<organism evidence="11 12">
    <name type="scientific">Colletotrichum orbiculare (strain 104-T / ATCC 96160 / CBS 514.97 / LARS 414 / MAFF 240422)</name>
    <name type="common">Cucumber anthracnose fungus</name>
    <name type="synonym">Colletotrichum lagenarium</name>
    <dbReference type="NCBI Taxonomy" id="1213857"/>
    <lineage>
        <taxon>Eukaryota</taxon>
        <taxon>Fungi</taxon>
        <taxon>Dikarya</taxon>
        <taxon>Ascomycota</taxon>
        <taxon>Pezizomycotina</taxon>
        <taxon>Sordariomycetes</taxon>
        <taxon>Hypocreomycetidae</taxon>
        <taxon>Glomerellales</taxon>
        <taxon>Glomerellaceae</taxon>
        <taxon>Colletotrichum</taxon>
        <taxon>Colletotrichum orbiculare species complex</taxon>
    </lineage>
</organism>
<dbReference type="Pfam" id="PF00326">
    <property type="entry name" value="Peptidase_S9"/>
    <property type="match status" value="1"/>
</dbReference>
<keyword evidence="5 11" id="KW-0378">Hydrolase</keyword>
<proteinExistence type="inferred from homology"/>
<dbReference type="Pfam" id="PF01847">
    <property type="entry name" value="VHL"/>
    <property type="match status" value="1"/>
</dbReference>
<evidence type="ECO:0000256" key="1">
    <source>
        <dbReference type="ARBA" id="ARBA00001257"/>
    </source>
</evidence>
<evidence type="ECO:0000313" key="11">
    <source>
        <dbReference type="EMBL" id="TDZ15704.1"/>
    </source>
</evidence>
<reference evidence="12" key="2">
    <citation type="journal article" date="2019" name="Mol. Plant Microbe Interact.">
        <title>Genome sequence resources for four phytopathogenic fungi from the Colletotrichum orbiculare species complex.</title>
        <authorList>
            <person name="Gan P."/>
            <person name="Tsushima A."/>
            <person name="Narusaka M."/>
            <person name="Narusaka Y."/>
            <person name="Takano Y."/>
            <person name="Kubo Y."/>
            <person name="Shirasu K."/>
        </authorList>
    </citation>
    <scope>GENOME REANNOTATION</scope>
    <source>
        <strain evidence="12">104-T / ATCC 96160 / CBS 514.97 / LARS 414 / MAFF 240422</strain>
    </source>
</reference>
<evidence type="ECO:0000256" key="2">
    <source>
        <dbReference type="ARBA" id="ARBA00006150"/>
    </source>
</evidence>
<dbReference type="EC" id="3.4.14.5" evidence="3"/>
<dbReference type="Gene3D" id="3.40.50.1820">
    <property type="entry name" value="alpha/beta hydrolase"/>
    <property type="match status" value="1"/>
</dbReference>
<feature type="domain" description="von Hippel-Lindau disease tumour suppressor beta" evidence="10">
    <location>
        <begin position="127"/>
        <end position="182"/>
    </location>
</feature>
<dbReference type="SUPFAM" id="SSF82171">
    <property type="entry name" value="DPP6 N-terminal domain-like"/>
    <property type="match status" value="1"/>
</dbReference>
<dbReference type="Pfam" id="PF00930">
    <property type="entry name" value="DPPIV_N"/>
    <property type="match status" value="1"/>
</dbReference>
<dbReference type="InterPro" id="IPR024053">
    <property type="entry name" value="VHL_beta_dom"/>
</dbReference>
<feature type="domain" description="Peptidase S9 prolyl oligopeptidase catalytic" evidence="8">
    <location>
        <begin position="601"/>
        <end position="768"/>
    </location>
</feature>
<keyword evidence="12" id="KW-1185">Reference proteome</keyword>
<keyword evidence="5 11" id="KW-0645">Protease</keyword>
<evidence type="ECO:0000256" key="7">
    <source>
        <dbReference type="ARBA" id="ARBA00023180"/>
    </source>
</evidence>
<keyword evidence="5 11" id="KW-0031">Aminopeptidase</keyword>
<dbReference type="SUPFAM" id="SSF53474">
    <property type="entry name" value="alpha/beta-Hydrolases"/>
    <property type="match status" value="1"/>
</dbReference>
<dbReference type="InterPro" id="IPR050278">
    <property type="entry name" value="Serine_Prot_S9B/DPPIV"/>
</dbReference>
<dbReference type="GO" id="GO:0006508">
    <property type="term" value="P:proteolysis"/>
    <property type="evidence" value="ECO:0007669"/>
    <property type="project" value="InterPro"/>
</dbReference>
<keyword evidence="6" id="KW-0720">Serine protease</keyword>
<evidence type="ECO:0000313" key="12">
    <source>
        <dbReference type="Proteomes" id="UP000014480"/>
    </source>
</evidence>
<dbReference type="STRING" id="1213857.A0A484FCM7"/>
<feature type="domain" description="Dipeptidylpeptidase IV N-terminal" evidence="9">
    <location>
        <begin position="229"/>
        <end position="511"/>
    </location>
</feature>
<dbReference type="AlphaFoldDB" id="A0A484FCM7"/>
<keyword evidence="7" id="KW-0325">Glycoprotein</keyword>
<dbReference type="Gene3D" id="2.140.10.30">
    <property type="entry name" value="Dipeptidylpeptidase IV, N-terminal domain"/>
    <property type="match status" value="1"/>
</dbReference>
<accession>A0A484FCM7</accession>
<dbReference type="GO" id="GO:0004177">
    <property type="term" value="F:aminopeptidase activity"/>
    <property type="evidence" value="ECO:0007669"/>
    <property type="project" value="UniProtKB-KW"/>
</dbReference>
<dbReference type="GO" id="GO:0008239">
    <property type="term" value="F:dipeptidyl-peptidase activity"/>
    <property type="evidence" value="ECO:0007669"/>
    <property type="project" value="UniProtKB-EC"/>
</dbReference>
<comment type="caution">
    <text evidence="11">The sequence shown here is derived from an EMBL/GenBank/DDBJ whole genome shotgun (WGS) entry which is preliminary data.</text>
</comment>
<comment type="catalytic activity">
    <reaction evidence="1">
        <text>Release of an N-terminal dipeptide, Xaa-Yaa-|-Zaa-, from a polypeptide, preferentially when Yaa is Pro, provided Zaa is neither Pro nor hydroxyproline.</text>
        <dbReference type="EC" id="3.4.14.5"/>
    </reaction>
</comment>
<name>A0A484FCM7_COLOR</name>
<protein>
    <recommendedName>
        <fullName evidence="4">Probable dipeptidyl-aminopeptidase B</fullName>
        <ecNumber evidence="3">3.4.14.5</ecNumber>
    </recommendedName>
</protein>
<dbReference type="Proteomes" id="UP000014480">
    <property type="component" value="Unassembled WGS sequence"/>
</dbReference>
<reference evidence="12" key="1">
    <citation type="journal article" date="2013" name="New Phytol.">
        <title>Comparative genomic and transcriptomic analyses reveal the hemibiotrophic stage shift of Colletotrichum fungi.</title>
        <authorList>
            <person name="Gan P."/>
            <person name="Ikeda K."/>
            <person name="Irieda H."/>
            <person name="Narusaka M."/>
            <person name="O'Connell R.J."/>
            <person name="Narusaka Y."/>
            <person name="Takano Y."/>
            <person name="Kubo Y."/>
            <person name="Shirasu K."/>
        </authorList>
    </citation>
    <scope>NUCLEOTIDE SEQUENCE [LARGE SCALE GENOMIC DNA]</scope>
    <source>
        <strain evidence="12">104-T / ATCC 96160 / CBS 514.97 / LARS 414 / MAFF 240422</strain>
    </source>
</reference>
<dbReference type="InterPro" id="IPR037140">
    <property type="entry name" value="VHL_beta_dom_sf"/>
</dbReference>
<evidence type="ECO:0000256" key="6">
    <source>
        <dbReference type="ARBA" id="ARBA00022825"/>
    </source>
</evidence>
<evidence type="ECO:0000259" key="9">
    <source>
        <dbReference type="Pfam" id="PF00930"/>
    </source>
</evidence>
<evidence type="ECO:0000259" key="8">
    <source>
        <dbReference type="Pfam" id="PF00326"/>
    </source>
</evidence>
<sequence>MEEKYINRATITPHWINGGDAFWYRRFLSPGKHEFVVVDVLAKERRPAFDHERLAEALGAATNGIIDSHALPFTWINLSAGASHTRFFCSGKEWTFSSGGLQEWDGNFGRKSQFLAKERPSGYTNDPVTVTFVNHTSTMLSTYWVDWDGKAIFYSKIAPGASKRQRTVSSHVWRLVDADTKEVKAIYMTPNGGEEYAIIEDGTMEEASIYEFEETGVGEAKEPKPGCPVFVKGSNVWLKSPDGEEFQITRDGSHENPYDRERVYVSPDETHVVAWQYEREEKRKLFLRESAPADQLQPKIQETPYLKPGDRVRIDRPQMLSLESRAQIPTDDFLFRNQYNLTHLGWSSDGSEYRFIFNERGHQHLRVIGMKSDGEVRALVEESSETFIDYSQKLYHRVLKDTDELLWASERNGFNHLHLFDLTTGELKSQVTDGRWNVHSVVSVDEGKRQIWFKGYGMAADQDLYHAHLARVNFDGTDYKILTQGDGTHHWVWSPDQRFFVDTWSRVECPPQSVLRNAETGELVLHLEGTEDDLEELEADGWIAPERFTAAGRDGTTPIYGIILTPSNFDASKRYPILEDIYAGPQGFHTPKSFTSLVRLRRWAEQGYVVVVLDGMGTNWRSKAFHDVCHKNLKDAGFPDRIAWITAAAESRPWMDLSRVGLMGVSAGGQSAVAALLHHGGFYKAAVAESGCHDNRMDKLWWNEQWMGYPVDESYEDSSNVVHAGKLEGALMLIVGELDNNVDPATTLQLVKALQDLDKDFEFLRDKKNEQESRRRITCSYKAIQYEQWARIAPPSPLLFHGTMLKAI</sequence>
<evidence type="ECO:0000256" key="3">
    <source>
        <dbReference type="ARBA" id="ARBA00012062"/>
    </source>
</evidence>
<dbReference type="EMBL" id="AMCV02000039">
    <property type="protein sequence ID" value="TDZ15704.1"/>
    <property type="molecule type" value="Genomic_DNA"/>
</dbReference>
<gene>
    <name evidence="11" type="primary">dap4</name>
    <name evidence="11" type="ORF">Cob_v011526</name>
</gene>
<comment type="similarity">
    <text evidence="2">Belongs to the peptidase S9B family.</text>
</comment>
<dbReference type="OrthoDB" id="413400at2759"/>
<evidence type="ECO:0000256" key="4">
    <source>
        <dbReference type="ARBA" id="ARBA00014118"/>
    </source>
</evidence>
<dbReference type="InterPro" id="IPR002469">
    <property type="entry name" value="Peptidase_S9B_N"/>
</dbReference>
<dbReference type="PANTHER" id="PTHR11731">
    <property type="entry name" value="PROTEASE FAMILY S9B,C DIPEPTIDYL-PEPTIDASE IV-RELATED"/>
    <property type="match status" value="1"/>
</dbReference>
<dbReference type="InterPro" id="IPR001375">
    <property type="entry name" value="Peptidase_S9_cat"/>
</dbReference>
<dbReference type="GO" id="GO:0008236">
    <property type="term" value="F:serine-type peptidase activity"/>
    <property type="evidence" value="ECO:0007669"/>
    <property type="project" value="UniProtKB-KW"/>
</dbReference>
<dbReference type="Gene3D" id="2.60.40.780">
    <property type="entry name" value="von Hippel-Lindau disease tumour suppressor, beta domain"/>
    <property type="match status" value="1"/>
</dbReference>
<evidence type="ECO:0000256" key="5">
    <source>
        <dbReference type="ARBA" id="ARBA00022438"/>
    </source>
</evidence>
<dbReference type="PANTHER" id="PTHR11731:SF118">
    <property type="entry name" value="BLR1971 PROTEIN"/>
    <property type="match status" value="1"/>
</dbReference>